<proteinExistence type="predicted"/>
<dbReference type="RefSeq" id="WP_353940158.1">
    <property type="nucleotide sequence ID" value="NZ_CP159534.1"/>
</dbReference>
<organism evidence="1">
    <name type="scientific">Streptomyces tabacisoli</name>
    <dbReference type="NCBI Taxonomy" id="3156398"/>
    <lineage>
        <taxon>Bacteria</taxon>
        <taxon>Bacillati</taxon>
        <taxon>Actinomycetota</taxon>
        <taxon>Actinomycetes</taxon>
        <taxon>Kitasatosporales</taxon>
        <taxon>Streptomycetaceae</taxon>
        <taxon>Streptomyces</taxon>
    </lineage>
</organism>
<sequence length="53" mass="5768">MPARTVWRTRAAAWADSAAELGDEVEQPGAYAGRVQLTGLSECDHRHSQRAST</sequence>
<name>A0AAU8IJD1_9ACTN</name>
<dbReference type="AlphaFoldDB" id="A0AAU8IJD1"/>
<dbReference type="KEGG" id="stac:ABII15_00225"/>
<accession>A0AAU8IJD1</accession>
<evidence type="ECO:0000313" key="1">
    <source>
        <dbReference type="EMBL" id="XCJ68472.1"/>
    </source>
</evidence>
<dbReference type="EMBL" id="CP159534">
    <property type="protein sequence ID" value="XCJ68472.1"/>
    <property type="molecule type" value="Genomic_DNA"/>
</dbReference>
<protein>
    <submittedName>
        <fullName evidence="1">Uncharacterized protein</fullName>
    </submittedName>
</protein>
<reference evidence="1" key="1">
    <citation type="submission" date="2024-06" db="EMBL/GenBank/DDBJ databases">
        <title>Streptomyces sp. strain HUAS MG91 genome sequences.</title>
        <authorList>
            <person name="Mo P."/>
        </authorList>
    </citation>
    <scope>NUCLEOTIDE SEQUENCE</scope>
    <source>
        <strain evidence="1">HUAS MG91</strain>
    </source>
</reference>
<gene>
    <name evidence="1" type="ORF">ABII15_00225</name>
</gene>